<name>A0ACC2T2W4_9FUNG</name>
<dbReference type="Proteomes" id="UP001165960">
    <property type="component" value="Unassembled WGS sequence"/>
</dbReference>
<gene>
    <name evidence="1" type="ORF">DSO57_1023772</name>
</gene>
<comment type="caution">
    <text evidence="1">The sequence shown here is derived from an EMBL/GenBank/DDBJ whole genome shotgun (WGS) entry which is preliminary data.</text>
</comment>
<proteinExistence type="predicted"/>
<evidence type="ECO:0000313" key="1">
    <source>
        <dbReference type="EMBL" id="KAJ9068917.1"/>
    </source>
</evidence>
<organism evidence="1 2">
    <name type="scientific">Entomophthora muscae</name>
    <dbReference type="NCBI Taxonomy" id="34485"/>
    <lineage>
        <taxon>Eukaryota</taxon>
        <taxon>Fungi</taxon>
        <taxon>Fungi incertae sedis</taxon>
        <taxon>Zoopagomycota</taxon>
        <taxon>Entomophthoromycotina</taxon>
        <taxon>Entomophthoromycetes</taxon>
        <taxon>Entomophthorales</taxon>
        <taxon>Entomophthoraceae</taxon>
        <taxon>Entomophthora</taxon>
    </lineage>
</organism>
<accession>A0ACC2T2W4</accession>
<reference evidence="1" key="1">
    <citation type="submission" date="2022-04" db="EMBL/GenBank/DDBJ databases">
        <title>Genome of the entomopathogenic fungus Entomophthora muscae.</title>
        <authorList>
            <person name="Elya C."/>
            <person name="Lovett B.R."/>
            <person name="Lee E."/>
            <person name="Macias A.M."/>
            <person name="Hajek A.E."/>
            <person name="De Bivort B.L."/>
            <person name="Kasson M.T."/>
            <person name="De Fine Licht H.H."/>
            <person name="Stajich J.E."/>
        </authorList>
    </citation>
    <scope>NUCLEOTIDE SEQUENCE</scope>
    <source>
        <strain evidence="1">Berkeley</strain>
    </source>
</reference>
<sequence length="113" mass="12912">MQSTRVGIMPPSPNCLTRVEWRLVFNKKEAALITSFSFHLLVSIHKLPEKIRHPCPRLKIKTPPPVKIRAVLEARIGEWQVVPKSSEESKPAEEPEDENVPFDEDDLSTFRLG</sequence>
<keyword evidence="2" id="KW-1185">Reference proteome</keyword>
<protein>
    <submittedName>
        <fullName evidence="1">Uncharacterized protein</fullName>
    </submittedName>
</protein>
<evidence type="ECO:0000313" key="2">
    <source>
        <dbReference type="Proteomes" id="UP001165960"/>
    </source>
</evidence>
<dbReference type="EMBL" id="QTSX02003676">
    <property type="protein sequence ID" value="KAJ9068917.1"/>
    <property type="molecule type" value="Genomic_DNA"/>
</dbReference>